<reference evidence="1 2" key="1">
    <citation type="submission" date="2016-05" db="EMBL/GenBank/DDBJ databases">
        <title>Comparative analysis of secretome profiles of manganese(II)-oxidizing ascomycete fungi.</title>
        <authorList>
            <consortium name="DOE Joint Genome Institute"/>
            <person name="Zeiner C.A."/>
            <person name="Purvine S.O."/>
            <person name="Zink E.M."/>
            <person name="Wu S."/>
            <person name="Pasa-Tolic L."/>
            <person name="Chaput D.L."/>
            <person name="Haridas S."/>
            <person name="Grigoriev I.V."/>
            <person name="Santelli C.M."/>
            <person name="Hansel C.M."/>
        </authorList>
    </citation>
    <scope>NUCLEOTIDE SEQUENCE [LARGE SCALE GENOMIC DNA]</scope>
    <source>
        <strain evidence="1 2">SRC1lrK2f</strain>
    </source>
</reference>
<sequence>MCFAFPSAHSRLSRQRLGDYMQLKKDQFAIPRRPCPGNRGGAHGNCPCLCVDCRLKSGWHPRPSIVLSLRAGLSRHSMTSRSYLKLRAWPLPNMNGQCDQATTRDCLIIDAVLTADESIHRSCRPAIVGERRKQVVSNVPVRVDTIVVTLRITGPDYRELSLASYHGNAPNSI</sequence>
<evidence type="ECO:0000313" key="1">
    <source>
        <dbReference type="EMBL" id="OAG14721.1"/>
    </source>
</evidence>
<dbReference type="GeneID" id="29117755"/>
<proteinExistence type="predicted"/>
<dbReference type="RefSeq" id="XP_018380142.1">
    <property type="nucleotide sequence ID" value="XM_018532161.1"/>
</dbReference>
<dbReference type="VEuPathDB" id="FungiDB:CC77DRAFT_556049"/>
<dbReference type="Proteomes" id="UP000077248">
    <property type="component" value="Unassembled WGS sequence"/>
</dbReference>
<dbReference type="KEGG" id="aalt:CC77DRAFT_556049"/>
<keyword evidence="2" id="KW-1185">Reference proteome</keyword>
<protein>
    <submittedName>
        <fullName evidence="1">Uncharacterized protein</fullName>
    </submittedName>
</protein>
<accession>A0A177D5N8</accession>
<evidence type="ECO:0000313" key="2">
    <source>
        <dbReference type="Proteomes" id="UP000077248"/>
    </source>
</evidence>
<name>A0A177D5N8_ALTAL</name>
<dbReference type="EMBL" id="KV441498">
    <property type="protein sequence ID" value="OAG14721.1"/>
    <property type="molecule type" value="Genomic_DNA"/>
</dbReference>
<gene>
    <name evidence="1" type="ORF">CC77DRAFT_556049</name>
</gene>
<organism evidence="1 2">
    <name type="scientific">Alternaria alternata</name>
    <name type="common">Alternaria rot fungus</name>
    <name type="synonym">Torula alternata</name>
    <dbReference type="NCBI Taxonomy" id="5599"/>
    <lineage>
        <taxon>Eukaryota</taxon>
        <taxon>Fungi</taxon>
        <taxon>Dikarya</taxon>
        <taxon>Ascomycota</taxon>
        <taxon>Pezizomycotina</taxon>
        <taxon>Dothideomycetes</taxon>
        <taxon>Pleosporomycetidae</taxon>
        <taxon>Pleosporales</taxon>
        <taxon>Pleosporineae</taxon>
        <taxon>Pleosporaceae</taxon>
        <taxon>Alternaria</taxon>
        <taxon>Alternaria sect. Alternaria</taxon>
        <taxon>Alternaria alternata complex</taxon>
    </lineage>
</organism>
<dbReference type="AlphaFoldDB" id="A0A177D5N8"/>